<dbReference type="PIRSF" id="PIRSF000106">
    <property type="entry name" value="ME"/>
    <property type="match status" value="1"/>
</dbReference>
<dbReference type="InterPro" id="IPR012302">
    <property type="entry name" value="Malic_NAD-bd"/>
</dbReference>
<feature type="binding site" evidence="4">
    <location>
        <position position="313"/>
    </location>
    <ligand>
        <name>(S)-malate</name>
        <dbReference type="ChEBI" id="CHEBI:15589"/>
    </ligand>
</feature>
<reference evidence="9" key="1">
    <citation type="submission" date="2022-04" db="EMBL/GenBank/DDBJ databases">
        <title>Draft genome sequences of lactic acid bacteria (LAB) strains involved in meat spoilage.</title>
        <authorList>
            <person name="Palevich N."/>
        </authorList>
    </citation>
    <scope>NUCLEOTIDE SEQUENCE</scope>
    <source>
        <strain evidence="9">9-14</strain>
    </source>
</reference>
<evidence type="ECO:0000256" key="1">
    <source>
        <dbReference type="ARBA" id="ARBA00008785"/>
    </source>
</evidence>
<evidence type="ECO:0000259" key="8">
    <source>
        <dbReference type="SMART" id="SM01274"/>
    </source>
</evidence>
<dbReference type="AlphaFoldDB" id="A0AAW8RCL9"/>
<evidence type="ECO:0000313" key="10">
    <source>
        <dbReference type="Proteomes" id="UP001249945"/>
    </source>
</evidence>
<evidence type="ECO:0000256" key="5">
    <source>
        <dbReference type="PIRSR" id="PIRSR000106-3"/>
    </source>
</evidence>
<dbReference type="InterPro" id="IPR046346">
    <property type="entry name" value="Aminoacid_DH-like_N_sf"/>
</dbReference>
<dbReference type="PANTHER" id="PTHR43237">
    <property type="entry name" value="NADP-DEPENDENT MALIC ENZYME"/>
    <property type="match status" value="1"/>
</dbReference>
<dbReference type="SUPFAM" id="SSF53223">
    <property type="entry name" value="Aminoacid dehydrogenase-like, N-terminal domain"/>
    <property type="match status" value="1"/>
</dbReference>
<dbReference type="RefSeq" id="WP_311780948.1">
    <property type="nucleotide sequence ID" value="NZ_JALRMR010000018.1"/>
</dbReference>
<dbReference type="Proteomes" id="UP001249945">
    <property type="component" value="Unassembled WGS sequence"/>
</dbReference>
<feature type="binding site" evidence="5">
    <location>
        <position position="131"/>
    </location>
    <ligand>
        <name>a divalent metal cation</name>
        <dbReference type="ChEBI" id="CHEBI:60240"/>
    </ligand>
</feature>
<keyword evidence="5 6" id="KW-0479">Metal-binding</keyword>
<gene>
    <name evidence="9" type="ORF">MX635_12585</name>
</gene>
<feature type="domain" description="Malic enzyme N-terminal" evidence="8">
    <location>
        <begin position="13"/>
        <end position="146"/>
    </location>
</feature>
<organism evidence="9 10">
    <name type="scientific">Carnobacterium divergens</name>
    <name type="common">Lactobacillus divergens</name>
    <dbReference type="NCBI Taxonomy" id="2748"/>
    <lineage>
        <taxon>Bacteria</taxon>
        <taxon>Bacillati</taxon>
        <taxon>Bacillota</taxon>
        <taxon>Bacilli</taxon>
        <taxon>Lactobacillales</taxon>
        <taxon>Carnobacteriaceae</taxon>
        <taxon>Carnobacterium</taxon>
    </lineage>
</organism>
<dbReference type="InterPro" id="IPR051674">
    <property type="entry name" value="Malate_Decarboxylase"/>
</dbReference>
<dbReference type="InterPro" id="IPR001891">
    <property type="entry name" value="Malic_OxRdtase"/>
</dbReference>
<dbReference type="Gene3D" id="3.40.50.720">
    <property type="entry name" value="NAD(P)-binding Rossmann-like Domain"/>
    <property type="match status" value="1"/>
</dbReference>
<name>A0AAW8RCL9_CARDV</name>
<dbReference type="Pfam" id="PF00390">
    <property type="entry name" value="malic"/>
    <property type="match status" value="1"/>
</dbReference>
<dbReference type="Gene3D" id="3.40.50.10380">
    <property type="entry name" value="Malic enzyme, N-terminal domain"/>
    <property type="match status" value="1"/>
</dbReference>
<dbReference type="SUPFAM" id="SSF51735">
    <property type="entry name" value="NAD(P)-binding Rossmann-fold domains"/>
    <property type="match status" value="1"/>
</dbReference>
<evidence type="ECO:0000256" key="3">
    <source>
        <dbReference type="PIRSR" id="PIRSR000106-1"/>
    </source>
</evidence>
<comment type="similarity">
    <text evidence="1 6">Belongs to the malic enzymes family.</text>
</comment>
<dbReference type="GO" id="GO:0046872">
    <property type="term" value="F:metal ion binding"/>
    <property type="evidence" value="ECO:0007669"/>
    <property type="project" value="UniProtKB-KW"/>
</dbReference>
<feature type="binding site" evidence="5">
    <location>
        <position position="132"/>
    </location>
    <ligand>
        <name>a divalent metal cation</name>
        <dbReference type="ChEBI" id="CHEBI:60240"/>
    </ligand>
</feature>
<comment type="cofactor">
    <cofactor evidence="5">
        <name>Mg(2+)</name>
        <dbReference type="ChEBI" id="CHEBI:18420"/>
    </cofactor>
    <cofactor evidence="5">
        <name>Mn(2+)</name>
        <dbReference type="ChEBI" id="CHEBI:29035"/>
    </cofactor>
    <text evidence="5">Divalent metal cations. Prefers magnesium or manganese.</text>
</comment>
<feature type="domain" description="Malic enzyme NAD-binding" evidence="7">
    <location>
        <begin position="158"/>
        <end position="379"/>
    </location>
</feature>
<comment type="caution">
    <text evidence="9">The sequence shown here is derived from an EMBL/GenBank/DDBJ whole genome shotgun (WGS) entry which is preliminary data.</text>
</comment>
<dbReference type="InterPro" id="IPR036291">
    <property type="entry name" value="NAD(P)-bd_dom_sf"/>
</dbReference>
<dbReference type="InterPro" id="IPR037062">
    <property type="entry name" value="Malic_N_dom_sf"/>
</dbReference>
<dbReference type="GO" id="GO:0016616">
    <property type="term" value="F:oxidoreductase activity, acting on the CH-OH group of donors, NAD or NADP as acceptor"/>
    <property type="evidence" value="ECO:0007669"/>
    <property type="project" value="InterPro"/>
</dbReference>
<evidence type="ECO:0000256" key="4">
    <source>
        <dbReference type="PIRSR" id="PIRSR000106-2"/>
    </source>
</evidence>
<feature type="active site" description="Proton acceptor" evidence="3">
    <location>
        <position position="89"/>
    </location>
</feature>
<evidence type="ECO:0000313" key="9">
    <source>
        <dbReference type="EMBL" id="MDT1975237.1"/>
    </source>
</evidence>
<evidence type="ECO:0000256" key="2">
    <source>
        <dbReference type="ARBA" id="ARBA00023002"/>
    </source>
</evidence>
<dbReference type="SMART" id="SM01274">
    <property type="entry name" value="malic"/>
    <property type="match status" value="1"/>
</dbReference>
<evidence type="ECO:0000256" key="6">
    <source>
        <dbReference type="RuleBase" id="RU003427"/>
    </source>
</evidence>
<sequence length="385" mass="41182">MNEEVIELHREHTGVLSMENEINVRNSRELALAYTPGVAELSKLIERNPELAREYTISGKCIAVITDGTAVLGLGNVGPQAGLPIVEGKALLYKSLAGVDAFPIAIKQGSVDEAVNTIKNLELTFAGIHLEDIQAPTCFEIEERLQKELSIPVYHDDQEGTAIVVLAGLINAAKLINRPLSELKVLITGIGASGIATANLLYAAGITQLTLVDIDGVLSKHKNCSNPYQEALVEKIDYKVEAETLAEAIVGQHVFIGLSDANIVTKEMVASMAENPIIFALANPVPEIHPDVAKTGGASIIGTGSSNFPNQINNILAFPGLFKGLLEMKVNAVTLDLQIKVAEAIAGLVPEPTPEKFVPGIFDEGVVEEVTQSVRNYKIKEEALV</sequence>
<keyword evidence="2" id="KW-0560">Oxidoreductase</keyword>
<dbReference type="EMBL" id="JALRMR010000018">
    <property type="protein sequence ID" value="MDT1975237.1"/>
    <property type="molecule type" value="Genomic_DNA"/>
</dbReference>
<dbReference type="PRINTS" id="PR00072">
    <property type="entry name" value="MALOXRDTASE"/>
</dbReference>
<proteinExistence type="inferred from homology"/>
<dbReference type="PANTHER" id="PTHR43237:SF4">
    <property type="entry name" value="NADP-DEPENDENT MALIC ENZYME"/>
    <property type="match status" value="1"/>
</dbReference>
<dbReference type="GO" id="GO:0004470">
    <property type="term" value="F:malic enzyme activity"/>
    <property type="evidence" value="ECO:0007669"/>
    <property type="project" value="InterPro"/>
</dbReference>
<accession>A0AAW8RCL9</accession>
<dbReference type="InterPro" id="IPR012301">
    <property type="entry name" value="Malic_N_dom"/>
</dbReference>
<feature type="active site" description="Proton donor" evidence="3">
    <location>
        <position position="34"/>
    </location>
</feature>
<protein>
    <submittedName>
        <fullName evidence="9">NADP-dependent malic enzyme</fullName>
    </submittedName>
</protein>
<dbReference type="SMART" id="SM00919">
    <property type="entry name" value="Malic_M"/>
    <property type="match status" value="1"/>
</dbReference>
<dbReference type="Pfam" id="PF03949">
    <property type="entry name" value="Malic_M"/>
    <property type="match status" value="1"/>
</dbReference>
<feature type="binding site" evidence="4">
    <location>
        <position position="283"/>
    </location>
    <ligand>
        <name>(S)-malate</name>
        <dbReference type="ChEBI" id="CHEBI:15589"/>
    </ligand>
</feature>
<dbReference type="GO" id="GO:0051287">
    <property type="term" value="F:NAD binding"/>
    <property type="evidence" value="ECO:0007669"/>
    <property type="project" value="InterPro"/>
</dbReference>
<feature type="binding site" evidence="5">
    <location>
        <position position="157"/>
    </location>
    <ligand>
        <name>a divalent metal cation</name>
        <dbReference type="ChEBI" id="CHEBI:60240"/>
    </ligand>
</feature>
<evidence type="ECO:0000259" key="7">
    <source>
        <dbReference type="SMART" id="SM00919"/>
    </source>
</evidence>